<evidence type="ECO:0000256" key="1">
    <source>
        <dbReference type="SAM" id="MobiDB-lite"/>
    </source>
</evidence>
<evidence type="ECO:0000313" key="2">
    <source>
        <dbReference type="EMBL" id="GEE00265.1"/>
    </source>
</evidence>
<gene>
    <name evidence="2" type="ORF">nbrc107696_07110</name>
</gene>
<feature type="compositionally biased region" description="Basic residues" evidence="1">
    <location>
        <begin position="110"/>
        <end position="122"/>
    </location>
</feature>
<feature type="region of interest" description="Disordered" evidence="1">
    <location>
        <begin position="109"/>
        <end position="130"/>
    </location>
</feature>
<comment type="caution">
    <text evidence="2">The sequence shown here is derived from an EMBL/GenBank/DDBJ whole genome shotgun (WGS) entry which is preliminary data.</text>
</comment>
<protein>
    <submittedName>
        <fullName evidence="2">Uncharacterized protein</fullName>
    </submittedName>
</protein>
<name>A0A7I9V4A0_9ACTN</name>
<dbReference type="Proteomes" id="UP000444960">
    <property type="component" value="Unassembled WGS sequence"/>
</dbReference>
<sequence length="130" mass="13911">MDLAQHLSVTVPSLTDIRRRMRDGSLSAVMADPVGLGIAAVDKRVPLDSAEKAVLARRVLWSTPGEAKNAATVEGIRSRSTAQRSAWVHRTRELGDGRAHALLVCGDRGGRRRAGSHARRTLTSHADAAA</sequence>
<proteinExistence type="predicted"/>
<reference evidence="3" key="1">
    <citation type="submission" date="2019-06" db="EMBL/GenBank/DDBJ databases">
        <title>Gordonia isolated from sludge of a wastewater treatment plant.</title>
        <authorList>
            <person name="Tamura T."/>
            <person name="Aoyama K."/>
            <person name="Kang Y."/>
            <person name="Saito S."/>
            <person name="Akiyama N."/>
            <person name="Yazawa K."/>
            <person name="Gonoi T."/>
            <person name="Mikami Y."/>
        </authorList>
    </citation>
    <scope>NUCLEOTIDE SEQUENCE [LARGE SCALE GENOMIC DNA]</scope>
    <source>
        <strain evidence="3">NBRC 107696</strain>
    </source>
</reference>
<dbReference type="EMBL" id="BJOV01000002">
    <property type="protein sequence ID" value="GEE00265.1"/>
    <property type="molecule type" value="Genomic_DNA"/>
</dbReference>
<keyword evidence="3" id="KW-1185">Reference proteome</keyword>
<dbReference type="AlphaFoldDB" id="A0A7I9V4A0"/>
<accession>A0A7I9V4A0</accession>
<evidence type="ECO:0000313" key="3">
    <source>
        <dbReference type="Proteomes" id="UP000444960"/>
    </source>
</evidence>
<organism evidence="2 3">
    <name type="scientific">Gordonia spumicola</name>
    <dbReference type="NCBI Taxonomy" id="589161"/>
    <lineage>
        <taxon>Bacteria</taxon>
        <taxon>Bacillati</taxon>
        <taxon>Actinomycetota</taxon>
        <taxon>Actinomycetes</taxon>
        <taxon>Mycobacteriales</taxon>
        <taxon>Gordoniaceae</taxon>
        <taxon>Gordonia</taxon>
    </lineage>
</organism>